<organism evidence="1 2">
    <name type="scientific">Leucobacter coleopterorum</name>
    <dbReference type="NCBI Taxonomy" id="2714933"/>
    <lineage>
        <taxon>Bacteria</taxon>
        <taxon>Bacillati</taxon>
        <taxon>Actinomycetota</taxon>
        <taxon>Actinomycetes</taxon>
        <taxon>Micrococcales</taxon>
        <taxon>Microbacteriaceae</taxon>
        <taxon>Leucobacter</taxon>
    </lineage>
</organism>
<evidence type="ECO:0000313" key="2">
    <source>
        <dbReference type="Proteomes" id="UP000503441"/>
    </source>
</evidence>
<keyword evidence="2" id="KW-1185">Reference proteome</keyword>
<dbReference type="RefSeq" id="WP_166328082.1">
    <property type="nucleotide sequence ID" value="NZ_CP049933.1"/>
</dbReference>
<accession>A0ABX6JU07</accession>
<evidence type="ECO:0000313" key="1">
    <source>
        <dbReference type="EMBL" id="QIM17491.1"/>
    </source>
</evidence>
<reference evidence="1 2" key="1">
    <citation type="submission" date="2020-03" db="EMBL/GenBank/DDBJ databases">
        <title>Leucobacter sp. nov., isolated from beetles.</title>
        <authorList>
            <person name="Hyun D.-W."/>
            <person name="Bae J.-W."/>
        </authorList>
    </citation>
    <scope>NUCLEOTIDE SEQUENCE [LARGE SCALE GENOMIC DNA]</scope>
    <source>
        <strain evidence="1 2">HDW9A</strain>
    </source>
</reference>
<sequence>MDSKARSIEYLGGTWAVEHILRLNPPPTAGASLIADGLAFELGGAPLFADEIRHKLGQDRPRLLDTDGVEGAERLDNDSLGGRVGGKLARLRYSLPLRIADATGYLHRFNGAVVFEMTAKGGASLERLLRAGIVSPAVNAWAVAEAGSAAFTSLRRAGLPAVAAGSIRHFLLLKRARAVVSVSVDNHLPFPDRVLGKSWSNVYLNDTPLGARDYWTLNPSHVDLIAADNAEERQRLCGDGGYYRFFPEETLLLTGYRDRLIAGAFSADDSTTLNGIVDALPG</sequence>
<dbReference type="Proteomes" id="UP000503441">
    <property type="component" value="Chromosome"/>
</dbReference>
<name>A0ABX6JU07_9MICO</name>
<proteinExistence type="predicted"/>
<dbReference type="EMBL" id="CP049933">
    <property type="protein sequence ID" value="QIM17491.1"/>
    <property type="molecule type" value="Genomic_DNA"/>
</dbReference>
<gene>
    <name evidence="1" type="ORF">G7066_13305</name>
</gene>
<protein>
    <submittedName>
        <fullName evidence="1">Uncharacterized protein</fullName>
    </submittedName>
</protein>